<gene>
    <name evidence="2" type="primary">ORF163496</name>
</gene>
<dbReference type="AlphaFoldDB" id="A0A0B7B7Q3"/>
<dbReference type="EMBL" id="HACG01041280">
    <property type="protein sequence ID" value="CEK88145.1"/>
    <property type="molecule type" value="Transcribed_RNA"/>
</dbReference>
<organism evidence="2">
    <name type="scientific">Arion vulgaris</name>
    <dbReference type="NCBI Taxonomy" id="1028688"/>
    <lineage>
        <taxon>Eukaryota</taxon>
        <taxon>Metazoa</taxon>
        <taxon>Spiralia</taxon>
        <taxon>Lophotrochozoa</taxon>
        <taxon>Mollusca</taxon>
        <taxon>Gastropoda</taxon>
        <taxon>Heterobranchia</taxon>
        <taxon>Euthyneura</taxon>
        <taxon>Panpulmonata</taxon>
        <taxon>Eupulmonata</taxon>
        <taxon>Stylommatophora</taxon>
        <taxon>Helicina</taxon>
        <taxon>Arionoidea</taxon>
        <taxon>Arionidae</taxon>
        <taxon>Arion</taxon>
    </lineage>
</organism>
<feature type="region of interest" description="Disordered" evidence="1">
    <location>
        <begin position="1"/>
        <end position="20"/>
    </location>
</feature>
<evidence type="ECO:0000256" key="1">
    <source>
        <dbReference type="SAM" id="MobiDB-lite"/>
    </source>
</evidence>
<evidence type="ECO:0000313" key="2">
    <source>
        <dbReference type="EMBL" id="CEK88145.1"/>
    </source>
</evidence>
<name>A0A0B7B7Q3_9EUPU</name>
<reference evidence="2" key="1">
    <citation type="submission" date="2014-12" db="EMBL/GenBank/DDBJ databases">
        <title>Insight into the proteome of Arion vulgaris.</title>
        <authorList>
            <person name="Aradska J."/>
            <person name="Bulat T."/>
            <person name="Smidak R."/>
            <person name="Sarate P."/>
            <person name="Gangsoo J."/>
            <person name="Sialana F."/>
            <person name="Bilban M."/>
            <person name="Lubec G."/>
        </authorList>
    </citation>
    <scope>NUCLEOTIDE SEQUENCE</scope>
    <source>
        <tissue evidence="2">Skin</tissue>
    </source>
</reference>
<sequence>MSEMVPASGGPSNDDTPWHMITKPNAVVSFSSPISSTIIIERSDTNTAIHVPKTAAYNANK</sequence>
<proteinExistence type="predicted"/>
<accession>A0A0B7B7Q3</accession>
<protein>
    <submittedName>
        <fullName evidence="2">Uncharacterized protein</fullName>
    </submittedName>
</protein>